<keyword evidence="2" id="KW-1185">Reference proteome</keyword>
<protein>
    <submittedName>
        <fullName evidence="1">Uncharacterized protein</fullName>
    </submittedName>
</protein>
<sequence length="214" mass="23952">MNFLSPHHRPPIPIPISDFGSDVSSYSGGYPGVVPLYDPNDPYSTYRRSRRRRRHRYGTPSVISYAPSYQYQYQHQYPYQYAASYAPSMAYSTYSNGQYGVGGTVSERIYFSLDGKLVRSHKNRDYKSAQKLVLDLYPDLLQGIAASRIQFYATRPGYSSHGGLIGVKSYLSENAWAAELDTLAEHEIIGIEIRESLTLSENIASFFGGGGGKT</sequence>
<dbReference type="EMBL" id="JAGFNK010000055">
    <property type="protein sequence ID" value="KAI9509825.1"/>
    <property type="molecule type" value="Genomic_DNA"/>
</dbReference>
<gene>
    <name evidence="1" type="ORF">F5148DRAFT_694873</name>
</gene>
<evidence type="ECO:0000313" key="1">
    <source>
        <dbReference type="EMBL" id="KAI9509825.1"/>
    </source>
</evidence>
<comment type="caution">
    <text evidence="1">The sequence shown here is derived from an EMBL/GenBank/DDBJ whole genome shotgun (WGS) entry which is preliminary data.</text>
</comment>
<reference evidence="1" key="1">
    <citation type="submission" date="2021-03" db="EMBL/GenBank/DDBJ databases">
        <title>Evolutionary priming and transition to the ectomycorrhizal habit in an iconic lineage of mushroom-forming fungi: is preadaptation a requirement?</title>
        <authorList>
            <consortium name="DOE Joint Genome Institute"/>
            <person name="Looney B.P."/>
            <person name="Miyauchi S."/>
            <person name="Morin E."/>
            <person name="Drula E."/>
            <person name="Courty P.E."/>
            <person name="Chicoki N."/>
            <person name="Fauchery L."/>
            <person name="Kohler A."/>
            <person name="Kuo A."/>
            <person name="LaButti K."/>
            <person name="Pangilinan J."/>
            <person name="Lipzen A."/>
            <person name="Riley R."/>
            <person name="Andreopoulos W."/>
            <person name="He G."/>
            <person name="Johnson J."/>
            <person name="Barry K.W."/>
            <person name="Grigoriev I.V."/>
            <person name="Nagy L."/>
            <person name="Hibbett D."/>
            <person name="Henrissat B."/>
            <person name="Matheny P.B."/>
            <person name="Labbe J."/>
            <person name="Martin A.F."/>
        </authorList>
    </citation>
    <scope>NUCLEOTIDE SEQUENCE</scope>
    <source>
        <strain evidence="1">BPL698</strain>
    </source>
</reference>
<organism evidence="1 2">
    <name type="scientific">Russula earlei</name>
    <dbReference type="NCBI Taxonomy" id="71964"/>
    <lineage>
        <taxon>Eukaryota</taxon>
        <taxon>Fungi</taxon>
        <taxon>Dikarya</taxon>
        <taxon>Basidiomycota</taxon>
        <taxon>Agaricomycotina</taxon>
        <taxon>Agaricomycetes</taxon>
        <taxon>Russulales</taxon>
        <taxon>Russulaceae</taxon>
        <taxon>Russula</taxon>
    </lineage>
</organism>
<accession>A0ACC0UDM6</accession>
<dbReference type="Proteomes" id="UP001207468">
    <property type="component" value="Unassembled WGS sequence"/>
</dbReference>
<proteinExistence type="predicted"/>
<name>A0ACC0UDM6_9AGAM</name>
<evidence type="ECO:0000313" key="2">
    <source>
        <dbReference type="Proteomes" id="UP001207468"/>
    </source>
</evidence>